<keyword evidence="4 6" id="KW-0378">Hydrolase</keyword>
<dbReference type="PANTHER" id="PTHR34983">
    <property type="entry name" value="ARABINOGALACTAN ENDO-BETA-1,4-GALACTANASE A"/>
    <property type="match status" value="1"/>
</dbReference>
<evidence type="ECO:0000313" key="8">
    <source>
        <dbReference type="Proteomes" id="UP000799778"/>
    </source>
</evidence>
<dbReference type="InterPro" id="IPR017853">
    <property type="entry name" value="GH"/>
</dbReference>
<evidence type="ECO:0000256" key="1">
    <source>
        <dbReference type="ARBA" id="ARBA00001695"/>
    </source>
</evidence>
<reference evidence="7" key="1">
    <citation type="journal article" date="2020" name="Stud. Mycol.">
        <title>101 Dothideomycetes genomes: a test case for predicting lifestyles and emergence of pathogens.</title>
        <authorList>
            <person name="Haridas S."/>
            <person name="Albert R."/>
            <person name="Binder M."/>
            <person name="Bloem J."/>
            <person name="Labutti K."/>
            <person name="Salamov A."/>
            <person name="Andreopoulos B."/>
            <person name="Baker S."/>
            <person name="Barry K."/>
            <person name="Bills G."/>
            <person name="Bluhm B."/>
            <person name="Cannon C."/>
            <person name="Castanera R."/>
            <person name="Culley D."/>
            <person name="Daum C."/>
            <person name="Ezra D."/>
            <person name="Gonzalez J."/>
            <person name="Henrissat B."/>
            <person name="Kuo A."/>
            <person name="Liang C."/>
            <person name="Lipzen A."/>
            <person name="Lutzoni F."/>
            <person name="Magnuson J."/>
            <person name="Mondo S."/>
            <person name="Nolan M."/>
            <person name="Ohm R."/>
            <person name="Pangilinan J."/>
            <person name="Park H.-J."/>
            <person name="Ramirez L."/>
            <person name="Alfaro M."/>
            <person name="Sun H."/>
            <person name="Tritt A."/>
            <person name="Yoshinaga Y."/>
            <person name="Zwiers L.-H."/>
            <person name="Turgeon B."/>
            <person name="Goodwin S."/>
            <person name="Spatafora J."/>
            <person name="Crous P."/>
            <person name="Grigoriev I."/>
        </authorList>
    </citation>
    <scope>NUCLEOTIDE SEQUENCE</scope>
    <source>
        <strain evidence="7">CBS 175.79</strain>
    </source>
</reference>
<dbReference type="SUPFAM" id="SSF51445">
    <property type="entry name" value="(Trans)glycosidases"/>
    <property type="match status" value="1"/>
</dbReference>
<name>A0A6A5X878_9PLEO</name>
<dbReference type="InterPro" id="IPR011683">
    <property type="entry name" value="Glyco_hydro_53"/>
</dbReference>
<accession>A0A6A5X878</accession>
<gene>
    <name evidence="7" type="ORF">BU24DRAFT_445292</name>
</gene>
<evidence type="ECO:0000256" key="2">
    <source>
        <dbReference type="ARBA" id="ARBA00010687"/>
    </source>
</evidence>
<dbReference type="EC" id="3.2.1.89" evidence="3 6"/>
<dbReference type="GO" id="GO:0045490">
    <property type="term" value="P:pectin catabolic process"/>
    <property type="evidence" value="ECO:0007669"/>
    <property type="project" value="TreeGrafter"/>
</dbReference>
<proteinExistence type="inferred from homology"/>
<evidence type="ECO:0000256" key="6">
    <source>
        <dbReference type="RuleBase" id="RU361192"/>
    </source>
</evidence>
<dbReference type="OrthoDB" id="110914at2759"/>
<dbReference type="GeneID" id="54288081"/>
<dbReference type="PANTHER" id="PTHR34983:SF1">
    <property type="entry name" value="ARABINOGALACTAN ENDO-BETA-1,4-GALACTANASE A"/>
    <property type="match status" value="1"/>
</dbReference>
<keyword evidence="5 6" id="KW-0326">Glycosidase</keyword>
<keyword evidence="8" id="KW-1185">Reference proteome</keyword>
<comment type="catalytic activity">
    <reaction evidence="1 6">
        <text>The enzyme specifically hydrolyzes (1-&gt;4)-beta-D-galactosidic linkages in type I arabinogalactans.</text>
        <dbReference type="EC" id="3.2.1.89"/>
    </reaction>
</comment>
<dbReference type="Gene3D" id="3.20.20.80">
    <property type="entry name" value="Glycosidases"/>
    <property type="match status" value="1"/>
</dbReference>
<protein>
    <recommendedName>
        <fullName evidence="3 6">Arabinogalactan endo-beta-1,4-galactanase</fullName>
        <ecNumber evidence="3 6">3.2.1.89</ecNumber>
    </recommendedName>
</protein>
<sequence>MGNSNIGNDVQRSDYKGIELRGCSNVDMMLETIIASCFRETCSHKFDLCGLVSSAEGALRYRAFDWSSLLVSERNGVIYKDVNGVAQPLEQILVASGVNMVRQRVWTTEGDYGIQYNLELAARAQSAGLQFGLNLHYSDTWTNPGLQDIPSGWPTQISELSTKLYQYTYQVCQTFADAGLVPETITIGNEINGGTLWPTGKYDQPHNLATLLHTASRAIRDSGLSPPPKIQVHLSHGENAEEMQWFYDLVLGEGPFTLSDVDMLGVSFYPFWGQAATQENLLASLNNLVTRYGKEVMVIETNWPVSCVNGDYPFPLDTADITFDPAGQTTWIQRTAATLNKVQGARAVGLSYWEGAWIHNAVLGSSCDWNTLFDGNAQAYTSMAVFGTI</sequence>
<evidence type="ECO:0000256" key="4">
    <source>
        <dbReference type="ARBA" id="ARBA00022801"/>
    </source>
</evidence>
<dbReference type="EMBL" id="ML978080">
    <property type="protein sequence ID" value="KAF2009099.1"/>
    <property type="molecule type" value="Genomic_DNA"/>
</dbReference>
<evidence type="ECO:0000256" key="5">
    <source>
        <dbReference type="ARBA" id="ARBA00023295"/>
    </source>
</evidence>
<dbReference type="Proteomes" id="UP000799778">
    <property type="component" value="Unassembled WGS sequence"/>
</dbReference>
<evidence type="ECO:0000256" key="3">
    <source>
        <dbReference type="ARBA" id="ARBA00012556"/>
    </source>
</evidence>
<organism evidence="7 8">
    <name type="scientific">Aaosphaeria arxii CBS 175.79</name>
    <dbReference type="NCBI Taxonomy" id="1450172"/>
    <lineage>
        <taxon>Eukaryota</taxon>
        <taxon>Fungi</taxon>
        <taxon>Dikarya</taxon>
        <taxon>Ascomycota</taxon>
        <taxon>Pezizomycotina</taxon>
        <taxon>Dothideomycetes</taxon>
        <taxon>Pleosporomycetidae</taxon>
        <taxon>Pleosporales</taxon>
        <taxon>Pleosporales incertae sedis</taxon>
        <taxon>Aaosphaeria</taxon>
    </lineage>
</organism>
<evidence type="ECO:0000313" key="7">
    <source>
        <dbReference type="EMBL" id="KAF2009099.1"/>
    </source>
</evidence>
<dbReference type="AlphaFoldDB" id="A0A6A5X878"/>
<dbReference type="GO" id="GO:0015926">
    <property type="term" value="F:glucosidase activity"/>
    <property type="evidence" value="ECO:0007669"/>
    <property type="project" value="InterPro"/>
</dbReference>
<dbReference type="GO" id="GO:0031218">
    <property type="term" value="F:arabinogalactan endo-1,4-beta-galactosidase activity"/>
    <property type="evidence" value="ECO:0007669"/>
    <property type="project" value="UniProtKB-EC"/>
</dbReference>
<dbReference type="RefSeq" id="XP_033377438.1">
    <property type="nucleotide sequence ID" value="XM_033530684.1"/>
</dbReference>
<comment type="similarity">
    <text evidence="2 6">Belongs to the glycosyl hydrolase 53 family.</text>
</comment>
<dbReference type="Pfam" id="PF07745">
    <property type="entry name" value="Glyco_hydro_53"/>
    <property type="match status" value="1"/>
</dbReference>